<keyword evidence="4" id="KW-1185">Reference proteome</keyword>
<dbReference type="Pfam" id="PF24035">
    <property type="entry name" value="DUF7344"/>
    <property type="match status" value="1"/>
</dbReference>
<proteinExistence type="predicted"/>
<dbReference type="AlphaFoldDB" id="A0ABD6DN73"/>
<protein>
    <recommendedName>
        <fullName evidence="2">DUF7344 domain-containing protein</fullName>
    </recommendedName>
</protein>
<reference evidence="3 4" key="1">
    <citation type="journal article" date="2019" name="Int. J. Syst. Evol. Microbiol.">
        <title>The Global Catalogue of Microorganisms (GCM) 10K type strain sequencing project: providing services to taxonomists for standard genome sequencing and annotation.</title>
        <authorList>
            <consortium name="The Broad Institute Genomics Platform"/>
            <consortium name="The Broad Institute Genome Sequencing Center for Infectious Disease"/>
            <person name="Wu L."/>
            <person name="Ma J."/>
        </authorList>
    </citation>
    <scope>NUCLEOTIDE SEQUENCE [LARGE SCALE GENOMIC DNA]</scope>
    <source>
        <strain evidence="3 4">CGMCC 1.10390</strain>
    </source>
</reference>
<sequence>MSAQNDTIPTDGGESATETKTGDELNTGEAESASTSAARELPLDIVFEIIRNERRRLVLQYLEETDEETVALGELAEHIAAIENDTTEQALSAQQRKRVYVGLYQCHLPKMADSGIVEFNKNRGTISQGPNVDQLEPYLNVDTSKNDGSREAVVLGSVAVVGYALAAFGGFPGVVAGGVVIFTSLLVLALSNGSRLSQGQSE</sequence>
<accession>A0ABD6DN73</accession>
<evidence type="ECO:0000256" key="1">
    <source>
        <dbReference type="SAM" id="MobiDB-lite"/>
    </source>
</evidence>
<dbReference type="InterPro" id="IPR055768">
    <property type="entry name" value="DUF7344"/>
</dbReference>
<dbReference type="RefSeq" id="WP_256401731.1">
    <property type="nucleotide sequence ID" value="NZ_JANHJR010000004.1"/>
</dbReference>
<name>A0ABD6DN73_9EURY</name>
<dbReference type="EMBL" id="JBHUDO010000004">
    <property type="protein sequence ID" value="MFD1647790.1"/>
    <property type="molecule type" value="Genomic_DNA"/>
</dbReference>
<evidence type="ECO:0000313" key="4">
    <source>
        <dbReference type="Proteomes" id="UP001597034"/>
    </source>
</evidence>
<organism evidence="3 4">
    <name type="scientific">Haloarchaeobius litoreus</name>
    <dbReference type="NCBI Taxonomy" id="755306"/>
    <lineage>
        <taxon>Archaea</taxon>
        <taxon>Methanobacteriati</taxon>
        <taxon>Methanobacteriota</taxon>
        <taxon>Stenosarchaea group</taxon>
        <taxon>Halobacteria</taxon>
        <taxon>Halobacteriales</taxon>
        <taxon>Halorubellaceae</taxon>
        <taxon>Haloarchaeobius</taxon>
    </lineage>
</organism>
<comment type="caution">
    <text evidence="3">The sequence shown here is derived from an EMBL/GenBank/DDBJ whole genome shotgun (WGS) entry which is preliminary data.</text>
</comment>
<evidence type="ECO:0000259" key="2">
    <source>
        <dbReference type="Pfam" id="PF24035"/>
    </source>
</evidence>
<gene>
    <name evidence="3" type="ORF">ACFSBL_19025</name>
</gene>
<feature type="domain" description="DUF7344" evidence="2">
    <location>
        <begin position="47"/>
        <end position="126"/>
    </location>
</feature>
<evidence type="ECO:0000313" key="3">
    <source>
        <dbReference type="EMBL" id="MFD1647790.1"/>
    </source>
</evidence>
<dbReference type="Proteomes" id="UP001597034">
    <property type="component" value="Unassembled WGS sequence"/>
</dbReference>
<feature type="region of interest" description="Disordered" evidence="1">
    <location>
        <begin position="1"/>
        <end position="36"/>
    </location>
</feature>